<evidence type="ECO:0000256" key="2">
    <source>
        <dbReference type="ARBA" id="ARBA00004496"/>
    </source>
</evidence>
<evidence type="ECO:0000256" key="3">
    <source>
        <dbReference type="ARBA" id="ARBA00009471"/>
    </source>
</evidence>
<feature type="compositionally biased region" description="Low complexity" evidence="11">
    <location>
        <begin position="368"/>
        <end position="377"/>
    </location>
</feature>
<dbReference type="Proteomes" id="UP001054857">
    <property type="component" value="Unassembled WGS sequence"/>
</dbReference>
<evidence type="ECO:0000256" key="10">
    <source>
        <dbReference type="ARBA" id="ARBA00023306"/>
    </source>
</evidence>
<keyword evidence="10" id="KW-0131">Cell cycle</keyword>
<feature type="region of interest" description="Disordered" evidence="11">
    <location>
        <begin position="492"/>
        <end position="522"/>
    </location>
</feature>
<feature type="compositionally biased region" description="Acidic residues" evidence="11">
    <location>
        <begin position="436"/>
        <end position="448"/>
    </location>
</feature>
<keyword evidence="5" id="KW-0158">Chromosome</keyword>
<comment type="similarity">
    <text evidence="3">Belongs to the CND2 (condensin subunit 2) family.</text>
</comment>
<comment type="caution">
    <text evidence="12">The sequence shown here is derived from an EMBL/GenBank/DDBJ whole genome shotgun (WGS) entry which is preliminary data.</text>
</comment>
<dbReference type="EMBL" id="BMAR01000059">
    <property type="protein sequence ID" value="GFR52207.1"/>
    <property type="molecule type" value="Genomic_DNA"/>
</dbReference>
<dbReference type="GO" id="GO:0007076">
    <property type="term" value="P:mitotic chromosome condensation"/>
    <property type="evidence" value="ECO:0007669"/>
    <property type="project" value="InterPro"/>
</dbReference>
<feature type="region of interest" description="Disordered" evidence="11">
    <location>
        <begin position="612"/>
        <end position="710"/>
    </location>
</feature>
<feature type="region of interest" description="Disordered" evidence="11">
    <location>
        <begin position="354"/>
        <end position="377"/>
    </location>
</feature>
<feature type="compositionally biased region" description="Gly residues" evidence="11">
    <location>
        <begin position="656"/>
        <end position="670"/>
    </location>
</feature>
<evidence type="ECO:0000256" key="8">
    <source>
        <dbReference type="ARBA" id="ARBA00022776"/>
    </source>
</evidence>
<feature type="region of interest" description="Disordered" evidence="11">
    <location>
        <begin position="397"/>
        <end position="448"/>
    </location>
</feature>
<feature type="compositionally biased region" description="Acidic residues" evidence="11">
    <location>
        <begin position="695"/>
        <end position="704"/>
    </location>
</feature>
<dbReference type="GO" id="GO:0000796">
    <property type="term" value="C:condensin complex"/>
    <property type="evidence" value="ECO:0007669"/>
    <property type="project" value="InterPro"/>
</dbReference>
<accession>A0AAD3HTF0</accession>
<dbReference type="Pfam" id="PF05786">
    <property type="entry name" value="Cnd2"/>
    <property type="match status" value="1"/>
</dbReference>
<dbReference type="PANTHER" id="PTHR13108:SF9">
    <property type="entry name" value="CONDENSIN COMPLEX SUBUNIT 2"/>
    <property type="match status" value="1"/>
</dbReference>
<feature type="compositionally biased region" description="Basic and acidic residues" evidence="11">
    <location>
        <begin position="140"/>
        <end position="149"/>
    </location>
</feature>
<feature type="compositionally biased region" description="Basic and acidic residues" evidence="11">
    <location>
        <begin position="124"/>
        <end position="133"/>
    </location>
</feature>
<sequence length="799" mass="84097">MEDMEVDGMEVDQGRRARAVEKLNGRLRQAQQEQQRPGLSNAQARDILKNLGELFTGGKITVDNAFDLQAIEALSTLVFTDRDAAARCGEGHFQVAGFGLDISLRIYGKRVDAVYNHAYKTLERKQPASKDNKDDDADDAKDQEGKEGGEDQADDEGEGNAGKKAGAKAKKRQGPSNSEATLAKDSDLRTRMKETTFDVDPFFVRTSRLIDENSPQGLLLHNLPVLYGSDVVFDANVRPQELLRKAQDDANVAGAEVDAVVDLSVLPYAREVLAAAARAPLSPGIEELYGLLEDRSGLPGLQVAASVDPQELLRKALAENKRERMQANRNAEVRQVVQQVEDAMDVDMADAADAGVAAGGDDGDNADVGDMGGDAAEAPGGGAGAAYAGDGGGDDGYYAAQDFGDDDGPASLPSAAEGAGVGGAGPRFGVGRAASDDEAPYGFGDDEGNLDDELVRAAEGQASDDASTLLSLLEGTAASSAVGGSSGALQRNWWRSATRRPTASTGAAARPRTRRPKPEEVPIDWHATPVPQLEDVRLHTYKTARRDASNKLCLPQEEPLRLEDLSCYFSSAPISGTLSLPLGGMGFMSTHGLGGGAGCGRPVQETWRATLIADNARERQRRREARAAEQQRRRSGAGPMLQRQLGGGDVEDADGGDMGGMDGAAFNGGGGEDEYRGDYGGGYDDGGAADVGGDFSDDESEEDSGLGMAGGLGGKAAGPTLEELLQPPRRVQRVTIKFDKTAGVADVATLKTNIEASLKQLAVSTVTNRRQSAPIAQPPTLSFQTVLDKVAEHAVVASQ</sequence>
<name>A0AAD3HTF0_9CHLO</name>
<evidence type="ECO:0000313" key="13">
    <source>
        <dbReference type="Proteomes" id="UP001054857"/>
    </source>
</evidence>
<dbReference type="GO" id="GO:0005737">
    <property type="term" value="C:cytoplasm"/>
    <property type="evidence" value="ECO:0007669"/>
    <property type="project" value="UniProtKB-SubCell"/>
</dbReference>
<evidence type="ECO:0000256" key="4">
    <source>
        <dbReference type="ARBA" id="ARBA00016065"/>
    </source>
</evidence>
<feature type="non-terminal residue" evidence="12">
    <location>
        <position position="799"/>
    </location>
</feature>
<evidence type="ECO:0000256" key="11">
    <source>
        <dbReference type="SAM" id="MobiDB-lite"/>
    </source>
</evidence>
<evidence type="ECO:0000256" key="9">
    <source>
        <dbReference type="ARBA" id="ARBA00023067"/>
    </source>
</evidence>
<feature type="region of interest" description="Disordered" evidence="11">
    <location>
        <begin position="124"/>
        <end position="187"/>
    </location>
</feature>
<evidence type="ECO:0000313" key="12">
    <source>
        <dbReference type="EMBL" id="GFR52207.1"/>
    </source>
</evidence>
<dbReference type="GO" id="GO:0003682">
    <property type="term" value="F:chromatin binding"/>
    <property type="evidence" value="ECO:0007669"/>
    <property type="project" value="TreeGrafter"/>
</dbReference>
<evidence type="ECO:0000256" key="1">
    <source>
        <dbReference type="ARBA" id="ARBA00004286"/>
    </source>
</evidence>
<keyword evidence="8" id="KW-0498">Mitosis</keyword>
<evidence type="ECO:0000256" key="5">
    <source>
        <dbReference type="ARBA" id="ARBA00022454"/>
    </source>
</evidence>
<gene>
    <name evidence="12" type="ORF">Agub_g14747</name>
</gene>
<protein>
    <recommendedName>
        <fullName evidence="4">Condensin complex subunit 2</fullName>
    </recommendedName>
</protein>
<dbReference type="PANTHER" id="PTHR13108">
    <property type="entry name" value="CONDENSIN COMPLEX SUBUNIT 2"/>
    <property type="match status" value="1"/>
</dbReference>
<reference evidence="12 13" key="1">
    <citation type="journal article" date="2021" name="Sci. Rep.">
        <title>Genome sequencing of the multicellular alga Astrephomene provides insights into convergent evolution of germ-soma differentiation.</title>
        <authorList>
            <person name="Yamashita S."/>
            <person name="Yamamoto K."/>
            <person name="Matsuzaki R."/>
            <person name="Suzuki S."/>
            <person name="Yamaguchi H."/>
            <person name="Hirooka S."/>
            <person name="Minakuchi Y."/>
            <person name="Miyagishima S."/>
            <person name="Kawachi M."/>
            <person name="Toyoda A."/>
            <person name="Nozaki H."/>
        </authorList>
    </citation>
    <scope>NUCLEOTIDE SEQUENCE [LARGE SCALE GENOMIC DNA]</scope>
    <source>
        <strain evidence="12 13">NIES-4017</strain>
    </source>
</reference>
<keyword evidence="9" id="KW-0226">DNA condensation</keyword>
<keyword evidence="6" id="KW-0963">Cytoplasm</keyword>
<comment type="subcellular location">
    <subcellularLocation>
        <location evidence="1">Chromosome</location>
    </subcellularLocation>
    <subcellularLocation>
        <location evidence="2">Cytoplasm</location>
    </subcellularLocation>
</comment>
<keyword evidence="13" id="KW-1185">Reference proteome</keyword>
<feature type="compositionally biased region" description="Gly residues" evidence="11">
    <location>
        <begin position="419"/>
        <end position="428"/>
    </location>
</feature>
<keyword evidence="7" id="KW-0132">Cell division</keyword>
<dbReference type="InterPro" id="IPR022816">
    <property type="entry name" value="Condensin_barren_su2"/>
</dbReference>
<proteinExistence type="inferred from homology"/>
<organism evidence="12 13">
    <name type="scientific">Astrephomene gubernaculifera</name>
    <dbReference type="NCBI Taxonomy" id="47775"/>
    <lineage>
        <taxon>Eukaryota</taxon>
        <taxon>Viridiplantae</taxon>
        <taxon>Chlorophyta</taxon>
        <taxon>core chlorophytes</taxon>
        <taxon>Chlorophyceae</taxon>
        <taxon>CS clade</taxon>
        <taxon>Chlamydomonadales</taxon>
        <taxon>Astrephomenaceae</taxon>
        <taxon>Astrephomene</taxon>
    </lineage>
</organism>
<dbReference type="AlphaFoldDB" id="A0AAD3HTF0"/>
<evidence type="ECO:0000256" key="6">
    <source>
        <dbReference type="ARBA" id="ARBA00022490"/>
    </source>
</evidence>
<dbReference type="GO" id="GO:0051301">
    <property type="term" value="P:cell division"/>
    <property type="evidence" value="ECO:0007669"/>
    <property type="project" value="UniProtKB-KW"/>
</dbReference>
<feature type="compositionally biased region" description="Low complexity" evidence="11">
    <location>
        <begin position="495"/>
        <end position="510"/>
    </location>
</feature>
<evidence type="ECO:0000256" key="7">
    <source>
        <dbReference type="ARBA" id="ARBA00022618"/>
    </source>
</evidence>